<organism evidence="4 5">
    <name type="scientific">Hansschlegelia quercus</name>
    <dbReference type="NCBI Taxonomy" id="2528245"/>
    <lineage>
        <taxon>Bacteria</taxon>
        <taxon>Pseudomonadati</taxon>
        <taxon>Pseudomonadota</taxon>
        <taxon>Alphaproteobacteria</taxon>
        <taxon>Hyphomicrobiales</taxon>
        <taxon>Methylopilaceae</taxon>
        <taxon>Hansschlegelia</taxon>
    </lineage>
</organism>
<dbReference type="PANTHER" id="PTHR21600:SF44">
    <property type="entry name" value="RIBOSOMAL LARGE SUBUNIT PSEUDOURIDINE SYNTHASE D"/>
    <property type="match status" value="1"/>
</dbReference>
<dbReference type="GO" id="GO:0000455">
    <property type="term" value="P:enzyme-directed rRNA pseudouridine synthesis"/>
    <property type="evidence" value="ECO:0007669"/>
    <property type="project" value="TreeGrafter"/>
</dbReference>
<dbReference type="Proteomes" id="UP000291613">
    <property type="component" value="Unassembled WGS sequence"/>
</dbReference>
<dbReference type="GO" id="GO:0140098">
    <property type="term" value="F:catalytic activity, acting on RNA"/>
    <property type="evidence" value="ECO:0007669"/>
    <property type="project" value="UniProtKB-ARBA"/>
</dbReference>
<evidence type="ECO:0000259" key="3">
    <source>
        <dbReference type="Pfam" id="PF00849"/>
    </source>
</evidence>
<dbReference type="InterPro" id="IPR006224">
    <property type="entry name" value="PsdUridine_synth_RluA-like_CS"/>
</dbReference>
<feature type="domain" description="Pseudouridine synthase RsuA/RluA-like" evidence="3">
    <location>
        <begin position="23"/>
        <end position="171"/>
    </location>
</feature>
<dbReference type="RefSeq" id="WP_131003023.1">
    <property type="nucleotide sequence ID" value="NZ_JBHSZR010000003.1"/>
</dbReference>
<dbReference type="GO" id="GO:0003723">
    <property type="term" value="F:RNA binding"/>
    <property type="evidence" value="ECO:0007669"/>
    <property type="project" value="InterPro"/>
</dbReference>
<reference evidence="4 5" key="1">
    <citation type="submission" date="2019-02" db="EMBL/GenBank/DDBJ databases">
        <title>Hansschlegelia quercus sp. nov., a novel methylotrophic bacterium from buds of oak (Quercus robur L.).</title>
        <authorList>
            <person name="Agafonova N.V."/>
            <person name="Kaparullina E.N."/>
            <person name="Grouzdev D.S."/>
            <person name="Doronina N.V."/>
        </authorList>
    </citation>
    <scope>NUCLEOTIDE SEQUENCE [LARGE SCALE GENOMIC DNA]</scope>
    <source>
        <strain evidence="4 5">Dub</strain>
    </source>
</reference>
<keyword evidence="2" id="KW-0413">Isomerase</keyword>
<evidence type="ECO:0000256" key="1">
    <source>
        <dbReference type="ARBA" id="ARBA00010876"/>
    </source>
</evidence>
<dbReference type="SUPFAM" id="SSF55120">
    <property type="entry name" value="Pseudouridine synthase"/>
    <property type="match status" value="1"/>
</dbReference>
<name>A0A4Q9GI07_9HYPH</name>
<accession>A0A4Q9GI07</accession>
<dbReference type="GO" id="GO:0009982">
    <property type="term" value="F:pseudouridine synthase activity"/>
    <property type="evidence" value="ECO:0007669"/>
    <property type="project" value="InterPro"/>
</dbReference>
<comment type="similarity">
    <text evidence="1">Belongs to the pseudouridine synthase RluA family.</text>
</comment>
<dbReference type="InterPro" id="IPR006145">
    <property type="entry name" value="PsdUridine_synth_RsuA/RluA"/>
</dbReference>
<evidence type="ECO:0000256" key="2">
    <source>
        <dbReference type="ARBA" id="ARBA00023235"/>
    </source>
</evidence>
<dbReference type="EMBL" id="SIUB01000003">
    <property type="protein sequence ID" value="TBN53839.1"/>
    <property type="molecule type" value="Genomic_DNA"/>
</dbReference>
<dbReference type="Pfam" id="PF00849">
    <property type="entry name" value="PseudoU_synth_2"/>
    <property type="match status" value="1"/>
</dbReference>
<dbReference type="PANTHER" id="PTHR21600">
    <property type="entry name" value="MITOCHONDRIAL RNA PSEUDOURIDINE SYNTHASE"/>
    <property type="match status" value="1"/>
</dbReference>
<protein>
    <submittedName>
        <fullName evidence="4">RNA pseudouridine synthase</fullName>
    </submittedName>
</protein>
<sequence>MTSRLPFGPDDLPARVLHRDGEMLVIDKPAGVPVHAGPKGGANLEAMFETLRFGLPRNPALAHRLDKDTSGCLVLGRHRKALAKLGKLFSQGRVDKTYWAVTRGAPSNDAGLIDAPLAKRSPTRGWWMAVDPAGLPSSTEWRVLARGAGLAFVQFRPLTGRTHQIRVHAAHVGMPLLGDPIYGAEAAGGAVLHLHARSLTIPISNNRPSVEVSAPLPPHMAATFTAMGWDETIPLEPMGAITI</sequence>
<dbReference type="InterPro" id="IPR050188">
    <property type="entry name" value="RluA_PseudoU_synthase"/>
</dbReference>
<dbReference type="AlphaFoldDB" id="A0A4Q9GI07"/>
<dbReference type="CDD" id="cd02869">
    <property type="entry name" value="PseudoU_synth_RluA_like"/>
    <property type="match status" value="1"/>
</dbReference>
<keyword evidence="5" id="KW-1185">Reference proteome</keyword>
<dbReference type="InterPro" id="IPR020103">
    <property type="entry name" value="PsdUridine_synth_cat_dom_sf"/>
</dbReference>
<dbReference type="OrthoDB" id="9807829at2"/>
<proteinExistence type="inferred from homology"/>
<evidence type="ECO:0000313" key="5">
    <source>
        <dbReference type="Proteomes" id="UP000291613"/>
    </source>
</evidence>
<comment type="caution">
    <text evidence="4">The sequence shown here is derived from an EMBL/GenBank/DDBJ whole genome shotgun (WGS) entry which is preliminary data.</text>
</comment>
<dbReference type="PROSITE" id="PS01129">
    <property type="entry name" value="PSI_RLU"/>
    <property type="match status" value="1"/>
</dbReference>
<dbReference type="Gene3D" id="3.30.2350.10">
    <property type="entry name" value="Pseudouridine synthase"/>
    <property type="match status" value="1"/>
</dbReference>
<gene>
    <name evidence="4" type="ORF">EYR15_08575</name>
</gene>
<evidence type="ECO:0000313" key="4">
    <source>
        <dbReference type="EMBL" id="TBN53839.1"/>
    </source>
</evidence>